<dbReference type="HOGENOM" id="CLU_3009657_0_0_5"/>
<dbReference type="Proteomes" id="UP000014411">
    <property type="component" value="Unassembled WGS sequence"/>
</dbReference>
<dbReference type="eggNOG" id="ENOG503155A">
    <property type="taxonomic scope" value="Bacteria"/>
</dbReference>
<feature type="compositionally biased region" description="Basic and acidic residues" evidence="1">
    <location>
        <begin position="46"/>
        <end position="55"/>
    </location>
</feature>
<evidence type="ECO:0000256" key="1">
    <source>
        <dbReference type="SAM" id="MobiDB-lite"/>
    </source>
</evidence>
<protein>
    <submittedName>
        <fullName evidence="2">Uncharacterized protein</fullName>
    </submittedName>
</protein>
<proteinExistence type="predicted"/>
<keyword evidence="3" id="KW-1185">Reference proteome</keyword>
<comment type="caution">
    <text evidence="2">The sequence shown here is derived from an EMBL/GenBank/DDBJ whole genome shotgun (WGS) entry which is preliminary data.</text>
</comment>
<dbReference type="EMBL" id="AEYE02000008">
    <property type="protein sequence ID" value="EPE99207.1"/>
    <property type="molecule type" value="Genomic_DNA"/>
</dbReference>
<sequence>MSKTDVKEIQKRAERQVENTSGGGHLGGTYFGQQPDGKTASVSSKEGPKARANDG</sequence>
<dbReference type="RefSeq" id="WP_016553479.1">
    <property type="nucleotide sequence ID" value="NZ_AEYE02000008.1"/>
</dbReference>
<feature type="compositionally biased region" description="Basic and acidic residues" evidence="1">
    <location>
        <begin position="1"/>
        <end position="17"/>
    </location>
</feature>
<feature type="region of interest" description="Disordered" evidence="1">
    <location>
        <begin position="1"/>
        <end position="55"/>
    </location>
</feature>
<accession>S3HKA7</accession>
<evidence type="ECO:0000313" key="3">
    <source>
        <dbReference type="Proteomes" id="UP000014411"/>
    </source>
</evidence>
<reference evidence="2 3" key="1">
    <citation type="journal article" date="2012" name="J. Bacteriol.">
        <title>Genome sequence of Rhizobium grahamii CCGE502, a broad-host-range symbiont with low nodulation competitiveness in Phaseolus vulgaris.</title>
        <authorList>
            <person name="Althabegoiti M.J."/>
            <person name="Lozano L."/>
            <person name="Torres-Tejerizo G."/>
            <person name="Ormeno-Orrillo E."/>
            <person name="Rogel M.A."/>
            <person name="Gonzalez V."/>
            <person name="Martinez-Romero E."/>
        </authorList>
    </citation>
    <scope>NUCLEOTIDE SEQUENCE [LARGE SCALE GENOMIC DNA]</scope>
    <source>
        <strain evidence="2 3">CCGE 502</strain>
    </source>
</reference>
<dbReference type="AlphaFoldDB" id="S3HKA7"/>
<name>S3HKA7_9HYPH</name>
<feature type="compositionally biased region" description="Gly residues" evidence="1">
    <location>
        <begin position="21"/>
        <end position="30"/>
    </location>
</feature>
<evidence type="ECO:0000313" key="2">
    <source>
        <dbReference type="EMBL" id="EPE99207.1"/>
    </source>
</evidence>
<organism evidence="2 3">
    <name type="scientific">Rhizobium grahamii CCGE 502</name>
    <dbReference type="NCBI Taxonomy" id="990285"/>
    <lineage>
        <taxon>Bacteria</taxon>
        <taxon>Pseudomonadati</taxon>
        <taxon>Pseudomonadota</taxon>
        <taxon>Alphaproteobacteria</taxon>
        <taxon>Hyphomicrobiales</taxon>
        <taxon>Rhizobiaceae</taxon>
        <taxon>Rhizobium/Agrobacterium group</taxon>
        <taxon>Rhizobium</taxon>
    </lineage>
</organism>
<gene>
    <name evidence="2" type="ORF">RGCCGE502_07059</name>
</gene>